<organism evidence="1 2">
    <name type="scientific">Diphasiastrum complanatum</name>
    <name type="common">Issler's clubmoss</name>
    <name type="synonym">Lycopodium complanatum</name>
    <dbReference type="NCBI Taxonomy" id="34168"/>
    <lineage>
        <taxon>Eukaryota</taxon>
        <taxon>Viridiplantae</taxon>
        <taxon>Streptophyta</taxon>
        <taxon>Embryophyta</taxon>
        <taxon>Tracheophyta</taxon>
        <taxon>Lycopodiopsida</taxon>
        <taxon>Lycopodiales</taxon>
        <taxon>Lycopodiaceae</taxon>
        <taxon>Lycopodioideae</taxon>
        <taxon>Diphasiastrum</taxon>
    </lineage>
</organism>
<comment type="caution">
    <text evidence="1">The sequence shown here is derived from an EMBL/GenBank/DDBJ whole genome shotgun (WGS) entry which is preliminary data.</text>
</comment>
<sequence length="368" mass="40006">MMAPMLINCSNCRTALQLPFGATSIRCAICHAVTHVADSRSSQVPAPFPPPNPLPYGHSNGTQSYGHPNPLQYAPTPPQPHGSKKAVICGISYRYSRHELKGCLNDAKCMKYLLTNRFKFPESSILMLTEEERDPLKLPTLHNMRMALRWLVQGCQPGDSLVFHFSGHGSQQRSYGGDEVDGYDETICPLDFETQGMLVDNEINITIVRPLPPGVRLHAIIDSCHSGTVLDLPFLCKVNSYGQFAWEDQRPRSGAWKGTSGGDAYSFSGCDDNQTSADTSALSQVTSTGAMTFCFIQAIERGAGTTYGSLLNAMRYEIRKAGTSMGQGGVVTSLIDMLISGGSYSGGLTQEPQLSAANICDINMPFYL</sequence>
<evidence type="ECO:0000313" key="2">
    <source>
        <dbReference type="Proteomes" id="UP001162992"/>
    </source>
</evidence>
<proteinExistence type="predicted"/>
<name>A0ACC2BYW1_DIPCM</name>
<keyword evidence="2" id="KW-1185">Reference proteome</keyword>
<dbReference type="Proteomes" id="UP001162992">
    <property type="component" value="Chromosome 12"/>
</dbReference>
<accession>A0ACC2BYW1</accession>
<reference evidence="2" key="1">
    <citation type="journal article" date="2024" name="Proc. Natl. Acad. Sci. U.S.A.">
        <title>Extraordinary preservation of gene collinearity over three hundred million years revealed in homosporous lycophytes.</title>
        <authorList>
            <person name="Li C."/>
            <person name="Wickell D."/>
            <person name="Kuo L.Y."/>
            <person name="Chen X."/>
            <person name="Nie B."/>
            <person name="Liao X."/>
            <person name="Peng D."/>
            <person name="Ji J."/>
            <person name="Jenkins J."/>
            <person name="Williams M."/>
            <person name="Shu S."/>
            <person name="Plott C."/>
            <person name="Barry K."/>
            <person name="Rajasekar S."/>
            <person name="Grimwood J."/>
            <person name="Han X."/>
            <person name="Sun S."/>
            <person name="Hou Z."/>
            <person name="He W."/>
            <person name="Dai G."/>
            <person name="Sun C."/>
            <person name="Schmutz J."/>
            <person name="Leebens-Mack J.H."/>
            <person name="Li F.W."/>
            <person name="Wang L."/>
        </authorList>
    </citation>
    <scope>NUCLEOTIDE SEQUENCE [LARGE SCALE GENOMIC DNA]</scope>
    <source>
        <strain evidence="2">cv. PW_Plant_1</strain>
    </source>
</reference>
<protein>
    <submittedName>
        <fullName evidence="1">Uncharacterized protein</fullName>
    </submittedName>
</protein>
<evidence type="ECO:0000313" key="1">
    <source>
        <dbReference type="EMBL" id="KAJ7534972.1"/>
    </source>
</evidence>
<dbReference type="EMBL" id="CM055103">
    <property type="protein sequence ID" value="KAJ7534972.1"/>
    <property type="molecule type" value="Genomic_DNA"/>
</dbReference>
<gene>
    <name evidence="1" type="ORF">O6H91_12G013200</name>
</gene>